<reference evidence="1" key="1">
    <citation type="submission" date="2022-07" db="EMBL/GenBank/DDBJ databases">
        <title>Phylogenomic reconstructions and comparative analyses of Kickxellomycotina fungi.</title>
        <authorList>
            <person name="Reynolds N.K."/>
            <person name="Stajich J.E."/>
            <person name="Barry K."/>
            <person name="Grigoriev I.V."/>
            <person name="Crous P."/>
            <person name="Smith M.E."/>
        </authorList>
    </citation>
    <scope>NUCLEOTIDE SEQUENCE</scope>
    <source>
        <strain evidence="1">CBS 109366</strain>
    </source>
</reference>
<protein>
    <submittedName>
        <fullName evidence="1">Uncharacterized protein</fullName>
    </submittedName>
</protein>
<keyword evidence="2" id="KW-1185">Reference proteome</keyword>
<evidence type="ECO:0000313" key="1">
    <source>
        <dbReference type="EMBL" id="KAJ2770828.1"/>
    </source>
</evidence>
<gene>
    <name evidence="1" type="ORF">IWQ57_002482</name>
</gene>
<proteinExistence type="predicted"/>
<evidence type="ECO:0000313" key="2">
    <source>
        <dbReference type="Proteomes" id="UP001140234"/>
    </source>
</evidence>
<comment type="caution">
    <text evidence="1">The sequence shown here is derived from an EMBL/GenBank/DDBJ whole genome shotgun (WGS) entry which is preliminary data.</text>
</comment>
<dbReference type="EMBL" id="JANBUJ010000651">
    <property type="protein sequence ID" value="KAJ2770828.1"/>
    <property type="molecule type" value="Genomic_DNA"/>
</dbReference>
<organism evidence="1 2">
    <name type="scientific">Coemansia nantahalensis</name>
    <dbReference type="NCBI Taxonomy" id="2789366"/>
    <lineage>
        <taxon>Eukaryota</taxon>
        <taxon>Fungi</taxon>
        <taxon>Fungi incertae sedis</taxon>
        <taxon>Zoopagomycota</taxon>
        <taxon>Kickxellomycotina</taxon>
        <taxon>Kickxellomycetes</taxon>
        <taxon>Kickxellales</taxon>
        <taxon>Kickxellaceae</taxon>
        <taxon>Coemansia</taxon>
    </lineage>
</organism>
<feature type="non-terminal residue" evidence="1">
    <location>
        <position position="1"/>
    </location>
</feature>
<sequence>ARSRAASPGPDGAGDGADAAGSAAFSLESQFAALGAESAIRMLVVNPFNDDEFLAVSPKTVRLFASRSSELHELLRWRPQRSTDSSFTGGGFLAKSDIVFWDAVGTIYSVCTLFSVEGGSAGMHMARPQHDIGGRVHVAAGLTAVLPGSVLAGAASAASVLATYASSADKQTLSLVVPVPLSSVSGSANRPHTSPEDATAGPRNWLGRTALFSMGPLWRTWLQDVALHSEVTSVHALGDGRVAIGRADGAIHVAPPEDLIGGLFDLPSVGSSSGATRAVLAGHTGAVTALLEWCPLGPGLQPPREQLGLGGPEHPAEAAGCDSLLVSAGRDLTLRIWAAGSGECLCALPTQSAPVVALHAVGPDGGGAQGSLVLAVGSDNSATLVSVGSFERIGVAAPHHARPAALSLLGGSGALELRYADGARRQIAAGYPAAGSGQREWSIDLDAPAACGGDGRWLEVGLLGGLRRGAAAALAADVDVTQLHAVVSRTVGDGVSAEEMQRLLEQPDGQPLRAARELLARLCSWGISAELDAMKTADFGMQQRPRNVCLALANRVPGASTVSFPSHAAASASWCVSSLLNAQRTLAILVLAQHILQGDERRAVEIINYYVGRLPAQVGRQFKPLSLMELAQYWRMDGGSLQRAARTLVLSAVHRAPEKQRRAELFYWTSKRNEGLRALAIVCVIAADFPALLPLTARSMTAAMLQALVAADRPVGASARMVAIELLSRGFATFRPYLDCQLVLRRLLGAMARVSEGGGDGGSPQPAERHSQPPGAEHEWRHQRRRRAVSGVGLVAGRAVGGDDRAAESDSGGARITTVDRRRHSEARRTGSGSGGSGGREAGVSFAVVGLAKTALLRICAADMGLVAATVCDMLQGGEVGVDERRQALQAVGVVAQRCPEQLAAHVEAVAGAIVAAIEPKRASVRRQLIGAAGAALQALVRAYPWVSFHADTQCLVVGCADGRCVAFDLRTATRTAVFDSGARAVVAVAVAPRGDRVASFARGNGTLSVWDPAPSALAMFARSLFGPSDGAEGSVAPAKAMAIPAGFVDHGGEVSVGEAMRAVRLAWTGDSTVLLQIHDASFSLSV</sequence>
<accession>A0ACC1K0D5</accession>
<name>A0ACC1K0D5_9FUNG</name>
<dbReference type="Proteomes" id="UP001140234">
    <property type="component" value="Unassembled WGS sequence"/>
</dbReference>